<gene>
    <name evidence="2" type="ORF">OLC1_LOCUS9903</name>
</gene>
<dbReference type="Gene3D" id="1.20.1280.50">
    <property type="match status" value="1"/>
</dbReference>
<name>A0AAV1CX95_OLDCO</name>
<organism evidence="2 3">
    <name type="scientific">Oldenlandia corymbosa var. corymbosa</name>
    <dbReference type="NCBI Taxonomy" id="529605"/>
    <lineage>
        <taxon>Eukaryota</taxon>
        <taxon>Viridiplantae</taxon>
        <taxon>Streptophyta</taxon>
        <taxon>Embryophyta</taxon>
        <taxon>Tracheophyta</taxon>
        <taxon>Spermatophyta</taxon>
        <taxon>Magnoliopsida</taxon>
        <taxon>eudicotyledons</taxon>
        <taxon>Gunneridae</taxon>
        <taxon>Pentapetalae</taxon>
        <taxon>asterids</taxon>
        <taxon>lamiids</taxon>
        <taxon>Gentianales</taxon>
        <taxon>Rubiaceae</taxon>
        <taxon>Rubioideae</taxon>
        <taxon>Spermacoceae</taxon>
        <taxon>Hedyotis-Oldenlandia complex</taxon>
        <taxon>Oldenlandia</taxon>
    </lineage>
</organism>
<dbReference type="AlphaFoldDB" id="A0AAV1CX95"/>
<dbReference type="InterPro" id="IPR036047">
    <property type="entry name" value="F-box-like_dom_sf"/>
</dbReference>
<accession>A0AAV1CX95</accession>
<dbReference type="Pfam" id="PF00646">
    <property type="entry name" value="F-box"/>
    <property type="match status" value="1"/>
</dbReference>
<dbReference type="PANTHER" id="PTHR34145">
    <property type="entry name" value="OS02G0105600 PROTEIN"/>
    <property type="match status" value="1"/>
</dbReference>
<proteinExistence type="predicted"/>
<dbReference type="CDD" id="cd22160">
    <property type="entry name" value="F-box_AtFBL13-like"/>
    <property type="match status" value="1"/>
</dbReference>
<dbReference type="PROSITE" id="PS50181">
    <property type="entry name" value="FBOX"/>
    <property type="match status" value="1"/>
</dbReference>
<protein>
    <submittedName>
        <fullName evidence="2">OLC1v1036880C1</fullName>
    </submittedName>
</protein>
<evidence type="ECO:0000259" key="1">
    <source>
        <dbReference type="PROSITE" id="PS50181"/>
    </source>
</evidence>
<sequence>MKLGSPVKEWIENEINYSVQYLKVVEMYGYNGYTIEVDLIKWFLKNVVSLEKISVDPFNNLDMLPSPWDNQPAIFCAKAEIKLEDKRRKSSNFGVCFICCSPRPISVLFLFLGCVDFVAVICCPFGKAQFFEGIKLASTTELHKTDDRISELPDEILTCILSFLKLKEAGRTSVLSKRWKHAWTYVPDLDFDTFTIECYCDKIFRSKRFVRLPARGSKEIKRLKRERCKFVNWVNKVVDSHQTMRLNKFRIYNHFDDSFREDMNKWLQYAFNRGVERLEVDLWKLGLHPSSSCGSYVFPSTIVTQRSWSSLKVLVFNNVNVSGSDLESFLHNCKFIESLVVRESCGLKTLEVFGPQLALQHLEILNCTLESITVCNANLYSLKIDVTSKLVLKNVPSSLRFTLWTIVPV</sequence>
<dbReference type="Gene3D" id="3.80.10.10">
    <property type="entry name" value="Ribonuclease Inhibitor"/>
    <property type="match status" value="1"/>
</dbReference>
<dbReference type="Proteomes" id="UP001161247">
    <property type="component" value="Chromosome 3"/>
</dbReference>
<dbReference type="SMART" id="SM00256">
    <property type="entry name" value="FBOX"/>
    <property type="match status" value="1"/>
</dbReference>
<dbReference type="InterPro" id="IPR053772">
    <property type="entry name" value="At1g61320/At1g61330-like"/>
</dbReference>
<dbReference type="InterPro" id="IPR001810">
    <property type="entry name" value="F-box_dom"/>
</dbReference>
<feature type="domain" description="F-box" evidence="1">
    <location>
        <begin position="146"/>
        <end position="207"/>
    </location>
</feature>
<dbReference type="InterPro" id="IPR032675">
    <property type="entry name" value="LRR_dom_sf"/>
</dbReference>
<dbReference type="InterPro" id="IPR053781">
    <property type="entry name" value="F-box_AtFBL13-like"/>
</dbReference>
<dbReference type="SUPFAM" id="SSF81383">
    <property type="entry name" value="F-box domain"/>
    <property type="match status" value="1"/>
</dbReference>
<keyword evidence="3" id="KW-1185">Reference proteome</keyword>
<evidence type="ECO:0000313" key="2">
    <source>
        <dbReference type="EMBL" id="CAI9099976.1"/>
    </source>
</evidence>
<dbReference type="PANTHER" id="PTHR34145:SF68">
    <property type="entry name" value="FBD DOMAIN-CONTAINING PROTEIN"/>
    <property type="match status" value="1"/>
</dbReference>
<evidence type="ECO:0000313" key="3">
    <source>
        <dbReference type="Proteomes" id="UP001161247"/>
    </source>
</evidence>
<dbReference type="EMBL" id="OX459120">
    <property type="protein sequence ID" value="CAI9099976.1"/>
    <property type="molecule type" value="Genomic_DNA"/>
</dbReference>
<reference evidence="2" key="1">
    <citation type="submission" date="2023-03" db="EMBL/GenBank/DDBJ databases">
        <authorList>
            <person name="Julca I."/>
        </authorList>
    </citation>
    <scope>NUCLEOTIDE SEQUENCE</scope>
</reference>
<dbReference type="SUPFAM" id="SSF52058">
    <property type="entry name" value="L domain-like"/>
    <property type="match status" value="1"/>
</dbReference>